<dbReference type="PROSITE" id="PS51918">
    <property type="entry name" value="RADICAL_SAM"/>
    <property type="match status" value="1"/>
</dbReference>
<evidence type="ECO:0000259" key="16">
    <source>
        <dbReference type="PROSITE" id="PS51918"/>
    </source>
</evidence>
<keyword evidence="7 13" id="KW-0411">Iron-sulfur</keyword>
<gene>
    <name evidence="13 17" type="primary">miaB</name>
    <name evidence="17" type="ORF">L7E55_00295</name>
</gene>
<dbReference type="InterPro" id="IPR013848">
    <property type="entry name" value="Methylthiotransferase_N"/>
</dbReference>
<evidence type="ECO:0000256" key="4">
    <source>
        <dbReference type="ARBA" id="ARBA00022691"/>
    </source>
</evidence>
<dbReference type="AlphaFoldDB" id="A0A9X4H4I7"/>
<evidence type="ECO:0000256" key="2">
    <source>
        <dbReference type="ARBA" id="ARBA00022485"/>
    </source>
</evidence>
<feature type="binding site" evidence="13">
    <location>
        <position position="163"/>
    </location>
    <ligand>
        <name>[4Fe-4S] cluster</name>
        <dbReference type="ChEBI" id="CHEBI:49883"/>
        <label>2</label>
        <note>4Fe-4S-S-AdoMet</note>
    </ligand>
</feature>
<feature type="domain" description="MTTase N-terminal" evidence="15">
    <location>
        <begin position="8"/>
        <end position="126"/>
    </location>
</feature>
<dbReference type="PANTHER" id="PTHR43020">
    <property type="entry name" value="CDK5 REGULATORY SUBUNIT-ASSOCIATED PROTEIN 1"/>
    <property type="match status" value="1"/>
</dbReference>
<protein>
    <recommendedName>
        <fullName evidence="10 13">tRNA-2-methylthio-N(6)-dimethylallyladenosine synthase</fullName>
        <ecNumber evidence="8 13">2.8.4.3</ecNumber>
    </recommendedName>
    <alternativeName>
        <fullName evidence="12 13">(Dimethylallyl)adenosine tRNA methylthiotransferase MiaB</fullName>
    </alternativeName>
    <alternativeName>
        <fullName evidence="11 13">tRNA-i(6)A37 methylthiotransferase</fullName>
    </alternativeName>
</protein>
<dbReference type="EC" id="2.8.4.3" evidence="8 13"/>
<comment type="similarity">
    <text evidence="13">Belongs to the methylthiotransferase family. MiaB subfamily.</text>
</comment>
<feature type="binding site" evidence="13">
    <location>
        <position position="53"/>
    </location>
    <ligand>
        <name>[4Fe-4S] cluster</name>
        <dbReference type="ChEBI" id="CHEBI:49883"/>
        <label>1</label>
    </ligand>
</feature>
<evidence type="ECO:0000256" key="7">
    <source>
        <dbReference type="ARBA" id="ARBA00023014"/>
    </source>
</evidence>
<evidence type="ECO:0000256" key="13">
    <source>
        <dbReference type="HAMAP-Rule" id="MF_01864"/>
    </source>
</evidence>
<dbReference type="SUPFAM" id="SSF102114">
    <property type="entry name" value="Radical SAM enzymes"/>
    <property type="match status" value="1"/>
</dbReference>
<comment type="subcellular location">
    <subcellularLocation>
        <location evidence="13">Cytoplasm</location>
    </subcellularLocation>
</comment>
<evidence type="ECO:0000256" key="5">
    <source>
        <dbReference type="ARBA" id="ARBA00022723"/>
    </source>
</evidence>
<dbReference type="InterPro" id="IPR007197">
    <property type="entry name" value="rSAM"/>
</dbReference>
<feature type="binding site" evidence="13">
    <location>
        <position position="17"/>
    </location>
    <ligand>
        <name>[4Fe-4S] cluster</name>
        <dbReference type="ChEBI" id="CHEBI:49883"/>
        <label>1</label>
    </ligand>
</feature>
<evidence type="ECO:0000256" key="12">
    <source>
        <dbReference type="ARBA" id="ARBA00081141"/>
    </source>
</evidence>
<evidence type="ECO:0000256" key="3">
    <source>
        <dbReference type="ARBA" id="ARBA00022679"/>
    </source>
</evidence>
<dbReference type="PROSITE" id="PS01278">
    <property type="entry name" value="MTTASE_RADICAL"/>
    <property type="match status" value="1"/>
</dbReference>
<dbReference type="InterPro" id="IPR020612">
    <property type="entry name" value="Methylthiotransferase_CS"/>
</dbReference>
<dbReference type="InterPro" id="IPR058240">
    <property type="entry name" value="rSAM_sf"/>
</dbReference>
<dbReference type="PROSITE" id="PS50926">
    <property type="entry name" value="TRAM"/>
    <property type="match status" value="1"/>
</dbReference>
<evidence type="ECO:0000256" key="6">
    <source>
        <dbReference type="ARBA" id="ARBA00023004"/>
    </source>
</evidence>
<proteinExistence type="inferred from homology"/>
<dbReference type="NCBIfam" id="TIGR01574">
    <property type="entry name" value="miaB-methiolase"/>
    <property type="match status" value="1"/>
</dbReference>
<evidence type="ECO:0000259" key="15">
    <source>
        <dbReference type="PROSITE" id="PS51449"/>
    </source>
</evidence>
<dbReference type="Pfam" id="PF04055">
    <property type="entry name" value="Radical_SAM"/>
    <property type="match status" value="1"/>
</dbReference>
<sequence>MTKYYQPQTYQIITFGCQMNEYDSEVLAGVLDGMGFTQANGVDCADIVLLNTCCVRETAENKVFSLLGRLRRLKKEKPGMIIGVSGCMSQQEGMAARIRQGFPHVDLILGTGGACQLPDLIGRVIERRSPVLAVRPGIDGIVENLPVRRKEGIRAWVAIMYGCNNFCTYCIVPYVRGRERSRRPGDILEEIDRLGREGFKEVVLLGQNVNSYGKDLDDTIDFAGLLKKLDKYEGNNGVSRIRYMTSHPRDFSDRLIETIVASDKVCEHFHLPVQAGSNRVLKKMNRGYSREHYLELVGKIKSSIPTASITTDIMVGFPGEDEKDFEDTLDLARQARFDSAYTFIYNTRPGTPAASLEGQVPEEVKKARIQELIKLQNKISLERNREEEGREQEVLVEGESKTRPGMLAGKNRGNKTVIFPGGKELIGRTVRVLITESHLAHLAGRQLPH</sequence>
<dbReference type="CDD" id="cd01335">
    <property type="entry name" value="Radical_SAM"/>
    <property type="match status" value="1"/>
</dbReference>
<dbReference type="SFLD" id="SFLDF00273">
    <property type="entry name" value="(dimethylallyl)adenosine_tRNA"/>
    <property type="match status" value="1"/>
</dbReference>
<reference evidence="17" key="1">
    <citation type="submission" date="2022-02" db="EMBL/GenBank/DDBJ databases">
        <authorList>
            <person name="Leng L."/>
        </authorList>
    </citation>
    <scope>NUCLEOTIDE SEQUENCE</scope>
    <source>
        <strain evidence="17">JI</strain>
    </source>
</reference>
<dbReference type="SMART" id="SM00729">
    <property type="entry name" value="Elp3"/>
    <property type="match status" value="1"/>
</dbReference>
<evidence type="ECO:0000256" key="9">
    <source>
        <dbReference type="ARBA" id="ARBA00051425"/>
    </source>
</evidence>
<dbReference type="InterPro" id="IPR038135">
    <property type="entry name" value="Methylthiotransferase_N_sf"/>
</dbReference>
<keyword evidence="3 13" id="KW-0808">Transferase</keyword>
<evidence type="ECO:0000256" key="8">
    <source>
        <dbReference type="ARBA" id="ARBA00033765"/>
    </source>
</evidence>
<dbReference type="EMBL" id="JAKOAV010000001">
    <property type="protein sequence ID" value="MDF9406809.1"/>
    <property type="molecule type" value="Genomic_DNA"/>
</dbReference>
<dbReference type="PROSITE" id="PS51449">
    <property type="entry name" value="MTTASE_N"/>
    <property type="match status" value="1"/>
</dbReference>
<dbReference type="GO" id="GO:0051539">
    <property type="term" value="F:4 iron, 4 sulfur cluster binding"/>
    <property type="evidence" value="ECO:0007669"/>
    <property type="project" value="UniProtKB-UniRule"/>
</dbReference>
<comment type="catalytic activity">
    <reaction evidence="9 13">
        <text>N(6)-dimethylallyladenosine(37) in tRNA + (sulfur carrier)-SH + AH2 + 2 S-adenosyl-L-methionine = 2-methylsulfanyl-N(6)-dimethylallyladenosine(37) in tRNA + (sulfur carrier)-H + 5'-deoxyadenosine + L-methionine + A + S-adenosyl-L-homocysteine + 2 H(+)</text>
        <dbReference type="Rhea" id="RHEA:37067"/>
        <dbReference type="Rhea" id="RHEA-COMP:10375"/>
        <dbReference type="Rhea" id="RHEA-COMP:10376"/>
        <dbReference type="Rhea" id="RHEA-COMP:14737"/>
        <dbReference type="Rhea" id="RHEA-COMP:14739"/>
        <dbReference type="ChEBI" id="CHEBI:13193"/>
        <dbReference type="ChEBI" id="CHEBI:15378"/>
        <dbReference type="ChEBI" id="CHEBI:17319"/>
        <dbReference type="ChEBI" id="CHEBI:17499"/>
        <dbReference type="ChEBI" id="CHEBI:29917"/>
        <dbReference type="ChEBI" id="CHEBI:57844"/>
        <dbReference type="ChEBI" id="CHEBI:57856"/>
        <dbReference type="ChEBI" id="CHEBI:59789"/>
        <dbReference type="ChEBI" id="CHEBI:64428"/>
        <dbReference type="ChEBI" id="CHEBI:74415"/>
        <dbReference type="ChEBI" id="CHEBI:74417"/>
        <dbReference type="EC" id="2.8.4.3"/>
    </reaction>
</comment>
<dbReference type="GO" id="GO:0035597">
    <property type="term" value="F:tRNA-2-methylthio-N(6)-dimethylallyladenosine(37) synthase activity"/>
    <property type="evidence" value="ECO:0007669"/>
    <property type="project" value="UniProtKB-EC"/>
</dbReference>
<accession>A0A9X4H4I7</accession>
<feature type="binding site" evidence="13">
    <location>
        <position position="167"/>
    </location>
    <ligand>
        <name>[4Fe-4S] cluster</name>
        <dbReference type="ChEBI" id="CHEBI:49883"/>
        <label>2</label>
        <note>4Fe-4S-S-AdoMet</note>
    </ligand>
</feature>
<keyword evidence="13" id="KW-0819">tRNA processing</keyword>
<name>A0A9X4H4I7_9FIRM</name>
<dbReference type="Pfam" id="PF01938">
    <property type="entry name" value="TRAM"/>
    <property type="match status" value="1"/>
</dbReference>
<dbReference type="SFLD" id="SFLDS00029">
    <property type="entry name" value="Radical_SAM"/>
    <property type="match status" value="1"/>
</dbReference>
<dbReference type="InterPro" id="IPR023404">
    <property type="entry name" value="rSAM_horseshoe"/>
</dbReference>
<evidence type="ECO:0000259" key="14">
    <source>
        <dbReference type="PROSITE" id="PS50926"/>
    </source>
</evidence>
<dbReference type="RefSeq" id="WP_277441955.1">
    <property type="nucleotide sequence ID" value="NZ_JAKOAV010000001.1"/>
</dbReference>
<keyword evidence="13" id="KW-0963">Cytoplasm</keyword>
<keyword evidence="6 13" id="KW-0408">Iron</keyword>
<evidence type="ECO:0000256" key="1">
    <source>
        <dbReference type="ARBA" id="ARBA00003234"/>
    </source>
</evidence>
<dbReference type="Gene3D" id="3.40.50.12160">
    <property type="entry name" value="Methylthiotransferase, N-terminal domain"/>
    <property type="match status" value="1"/>
</dbReference>
<comment type="function">
    <text evidence="1 13">Catalyzes the methylthiolation of N6-(dimethylallyl)adenosine (i(6)A), leading to the formation of 2-methylthio-N6-(dimethylallyl)adenosine (ms(2)i(6)A) at position 37 in tRNAs that read codons beginning with uridine.</text>
</comment>
<dbReference type="Gene3D" id="3.80.30.20">
    <property type="entry name" value="tm_1862 like domain"/>
    <property type="match status" value="1"/>
</dbReference>
<feature type="binding site" evidence="13">
    <location>
        <position position="87"/>
    </location>
    <ligand>
        <name>[4Fe-4S] cluster</name>
        <dbReference type="ChEBI" id="CHEBI:49883"/>
        <label>1</label>
    </ligand>
</feature>
<dbReference type="InterPro" id="IPR005839">
    <property type="entry name" value="Methylthiotransferase"/>
</dbReference>
<dbReference type="FunFam" id="3.80.30.20:FF:000001">
    <property type="entry name" value="tRNA-2-methylthio-N(6)-dimethylallyladenosine synthase 2"/>
    <property type="match status" value="1"/>
</dbReference>
<keyword evidence="5 13" id="KW-0479">Metal-binding</keyword>
<evidence type="ECO:0000256" key="11">
    <source>
        <dbReference type="ARBA" id="ARBA00080698"/>
    </source>
</evidence>
<evidence type="ECO:0000256" key="10">
    <source>
        <dbReference type="ARBA" id="ARBA00068570"/>
    </source>
</evidence>
<evidence type="ECO:0000313" key="18">
    <source>
        <dbReference type="Proteomes" id="UP001154312"/>
    </source>
</evidence>
<dbReference type="InterPro" id="IPR002792">
    <property type="entry name" value="TRAM_dom"/>
</dbReference>
<comment type="cofactor">
    <cofactor evidence="13">
        <name>[4Fe-4S] cluster</name>
        <dbReference type="ChEBI" id="CHEBI:49883"/>
    </cofactor>
    <text evidence="13">Binds 2 [4Fe-4S] clusters. One cluster is coordinated with 3 cysteines and an exchangeable S-adenosyl-L-methionine.</text>
</comment>
<dbReference type="GO" id="GO:0005829">
    <property type="term" value="C:cytosol"/>
    <property type="evidence" value="ECO:0007669"/>
    <property type="project" value="TreeGrafter"/>
</dbReference>
<feature type="domain" description="Radical SAM core" evidence="16">
    <location>
        <begin position="149"/>
        <end position="382"/>
    </location>
</feature>
<feature type="binding site" evidence="13">
    <location>
        <position position="170"/>
    </location>
    <ligand>
        <name>[4Fe-4S] cluster</name>
        <dbReference type="ChEBI" id="CHEBI:49883"/>
        <label>2</label>
        <note>4Fe-4S-S-AdoMet</note>
    </ligand>
</feature>
<dbReference type="GO" id="GO:0046872">
    <property type="term" value="F:metal ion binding"/>
    <property type="evidence" value="ECO:0007669"/>
    <property type="project" value="UniProtKB-KW"/>
</dbReference>
<keyword evidence="2 13" id="KW-0004">4Fe-4S</keyword>
<dbReference type="PANTHER" id="PTHR43020:SF2">
    <property type="entry name" value="MITOCHONDRIAL TRNA METHYLTHIOTRANSFERASE CDK5RAP1"/>
    <property type="match status" value="1"/>
</dbReference>
<evidence type="ECO:0000313" key="17">
    <source>
        <dbReference type="EMBL" id="MDF9406809.1"/>
    </source>
</evidence>
<dbReference type="HAMAP" id="MF_01864">
    <property type="entry name" value="tRNA_metthiotr_MiaB"/>
    <property type="match status" value="1"/>
</dbReference>
<dbReference type="PROSITE" id="PS51257">
    <property type="entry name" value="PROKAR_LIPOPROTEIN"/>
    <property type="match status" value="1"/>
</dbReference>
<dbReference type="FunFam" id="3.40.50.12160:FF:000003">
    <property type="entry name" value="CDK5 regulatory subunit-associated protein 1"/>
    <property type="match status" value="1"/>
</dbReference>
<feature type="domain" description="TRAM" evidence="14">
    <location>
        <begin position="385"/>
        <end position="448"/>
    </location>
</feature>
<comment type="subunit">
    <text evidence="13">Monomer.</text>
</comment>
<dbReference type="InterPro" id="IPR006638">
    <property type="entry name" value="Elp3/MiaA/NifB-like_rSAM"/>
</dbReference>
<dbReference type="Pfam" id="PF00919">
    <property type="entry name" value="UPF0004"/>
    <property type="match status" value="1"/>
</dbReference>
<keyword evidence="18" id="KW-1185">Reference proteome</keyword>
<dbReference type="SFLD" id="SFLDG01061">
    <property type="entry name" value="methylthiotransferase"/>
    <property type="match status" value="1"/>
</dbReference>
<comment type="caution">
    <text evidence="17">The sequence shown here is derived from an EMBL/GenBank/DDBJ whole genome shotgun (WGS) entry which is preliminary data.</text>
</comment>
<keyword evidence="4 13" id="KW-0949">S-adenosyl-L-methionine</keyword>
<organism evidence="17 18">
    <name type="scientific">Pelotomaculum isophthalicicum JI</name>
    <dbReference type="NCBI Taxonomy" id="947010"/>
    <lineage>
        <taxon>Bacteria</taxon>
        <taxon>Bacillati</taxon>
        <taxon>Bacillota</taxon>
        <taxon>Clostridia</taxon>
        <taxon>Eubacteriales</taxon>
        <taxon>Desulfotomaculaceae</taxon>
        <taxon>Pelotomaculum</taxon>
    </lineage>
</organism>
<dbReference type="SFLD" id="SFLDG01082">
    <property type="entry name" value="B12-binding_domain_containing"/>
    <property type="match status" value="1"/>
</dbReference>
<dbReference type="Proteomes" id="UP001154312">
    <property type="component" value="Unassembled WGS sequence"/>
</dbReference>
<dbReference type="NCBIfam" id="TIGR00089">
    <property type="entry name" value="MiaB/RimO family radical SAM methylthiotransferase"/>
    <property type="match status" value="1"/>
</dbReference>
<dbReference type="InterPro" id="IPR006463">
    <property type="entry name" value="MiaB_methiolase"/>
</dbReference>